<reference evidence="2" key="1">
    <citation type="submission" date="2022-11" db="EMBL/GenBank/DDBJ databases">
        <title>Alteromonas sp. nov., isolated from sea water of the Qingdao.</title>
        <authorList>
            <person name="Wang Q."/>
        </authorList>
    </citation>
    <scope>NUCLEOTIDE SEQUENCE</scope>
    <source>
        <strain evidence="2">ASW11-7</strain>
    </source>
</reference>
<evidence type="ECO:0000313" key="3">
    <source>
        <dbReference type="Proteomes" id="UP001142810"/>
    </source>
</evidence>
<sequence>MSAGDETQVIKQFQHLIRALIPYEQENRLLEGLNKFSQRLPTNVRKIIKEEVIRLTSLTDAPADNSSFAQFPVIKFKHFGIDMCLDKIGAQILKKESGLYQNRYTVGVFESITSSEFYQTQIKKEQYKKIVDAFAVESQSQNDIDFGDDISITPNFQVSSADFQNGRNCNIASLGYKTMAVEVRRPPKMSQGEEVSFNFPEVQGLTTKEIKIKCKLDSIKFNQHTSNYELQFDFNEETDKRLFDQLKKYIDTAAFHQPLKRELEIERAMQDLERDRILENSPWMPVFVKANKKQAIPIIALFTKSNVERNNAYVFLDKLAGKNSFNRLYAELQRFGEAFLFNGTVNTKKGPIEICATHRDLVASEQMSPLIYLMMKSGTLTCMHCRLAGVDEEDKSKAFEIHDLSKADFPDLAVMTSIVFCKDITPTLKELTIGEKCQFPAIPKALVADKNKWSISYVMEEDLDRRSEHRYVIEKEASIKTGFLTSFQAKVKDISASGMQVELVEKVAASNFTDAIKISVPDFKMRNEKYMVVHYNETRGILRLKLPELNKKGSVDSLLEQNLAFFRQRDIARAQRNTHRFIWELAMRHHPSVSVLCVSNRHILDRLKTVYQSEKSDDLYPFSRFQNVVPLHGFFADRETMRPKSALLEQIMIGKKADALVVHCVRKDDSKLVYISEKHFLYGTMRQNIANHLQQDKVELCVTHIEPVRCSKATTPLTKKRLAQLSKIDKTMYDKLANMQSAYTHVIYLTNESTLHNELLKAKLRPLRPAKKENNTSGSSPKEIAKQAS</sequence>
<keyword evidence="3" id="KW-1185">Reference proteome</keyword>
<feature type="region of interest" description="Disordered" evidence="1">
    <location>
        <begin position="766"/>
        <end position="789"/>
    </location>
</feature>
<evidence type="ECO:0000313" key="2">
    <source>
        <dbReference type="EMBL" id="MCW8108102.1"/>
    </source>
</evidence>
<proteinExistence type="predicted"/>
<gene>
    <name evidence="2" type="ORF">OPS25_06310</name>
</gene>
<dbReference type="RefSeq" id="WP_265616799.1">
    <property type="nucleotide sequence ID" value="NZ_JAPFRD010000009.1"/>
</dbReference>
<comment type="caution">
    <text evidence="2">The sequence shown here is derived from an EMBL/GenBank/DDBJ whole genome shotgun (WGS) entry which is preliminary data.</text>
</comment>
<protein>
    <submittedName>
        <fullName evidence="2">PilZ domain-containing protein</fullName>
    </submittedName>
</protein>
<organism evidence="2 3">
    <name type="scientific">Alteromonas aquimaris</name>
    <dbReference type="NCBI Taxonomy" id="2998417"/>
    <lineage>
        <taxon>Bacteria</taxon>
        <taxon>Pseudomonadati</taxon>
        <taxon>Pseudomonadota</taxon>
        <taxon>Gammaproteobacteria</taxon>
        <taxon>Alteromonadales</taxon>
        <taxon>Alteromonadaceae</taxon>
        <taxon>Alteromonas/Salinimonas group</taxon>
        <taxon>Alteromonas</taxon>
    </lineage>
</organism>
<name>A0ABT3P5S6_9ALTE</name>
<accession>A0ABT3P5S6</accession>
<evidence type="ECO:0000256" key="1">
    <source>
        <dbReference type="SAM" id="MobiDB-lite"/>
    </source>
</evidence>
<dbReference type="Proteomes" id="UP001142810">
    <property type="component" value="Unassembled WGS sequence"/>
</dbReference>
<dbReference type="EMBL" id="JAPFRD010000009">
    <property type="protein sequence ID" value="MCW8108102.1"/>
    <property type="molecule type" value="Genomic_DNA"/>
</dbReference>